<sequence>MKPLNIFCVVLILGFQGIECYPGGAPSSACVYLLPLHGYPNILAQSSPSPYTLHMSAGTYIPGQELEVAIKADTSPFNGWLLQVRRVDTNMTVGRFISAPDGAKLVSCNGQDNALTHSNSYSFPNNTLIAKWLAPDTDVGDIILVGTVLKDYSTFWGPLTSNHVSPTPPQPSTTTTTTTTPEPTTTTPSSTSTQTPPVTTTSPTTTISTTTPTTTNPTTSQSESSSTSSTPSTSVPAQPTISSTVQPSTSPNAQSTTSSTVQSAISSTTQPTIVKIASTQTSTREATTTQPTSTPSTSTQPTTTTSSQPSTSRTTVKIYQTTTATRVWSSTTKEDIPVSVTSNIPGRQTTESDNSGEEVDSDNPGNTASTPESILSVYIIYSLLSLSNTLFI</sequence>
<dbReference type="Pfam" id="PF02014">
    <property type="entry name" value="Reeler"/>
    <property type="match status" value="1"/>
</dbReference>
<evidence type="ECO:0000256" key="9">
    <source>
        <dbReference type="SAM" id="MobiDB-lite"/>
    </source>
</evidence>
<evidence type="ECO:0000256" key="2">
    <source>
        <dbReference type="ARBA" id="ARBA00008501"/>
    </source>
</evidence>
<organism evidence="12 13">
    <name type="scientific">Patella caerulea</name>
    <name type="common">Rayed Mediterranean limpet</name>
    <dbReference type="NCBI Taxonomy" id="87958"/>
    <lineage>
        <taxon>Eukaryota</taxon>
        <taxon>Metazoa</taxon>
        <taxon>Spiralia</taxon>
        <taxon>Lophotrochozoa</taxon>
        <taxon>Mollusca</taxon>
        <taxon>Gastropoda</taxon>
        <taxon>Patellogastropoda</taxon>
        <taxon>Patelloidea</taxon>
        <taxon>Patellidae</taxon>
        <taxon>Patella</taxon>
    </lineage>
</organism>
<keyword evidence="7" id="KW-0391">Immunity</keyword>
<keyword evidence="8" id="KW-0044">Antibiotic</keyword>
<evidence type="ECO:0000313" key="13">
    <source>
        <dbReference type="Proteomes" id="UP001347796"/>
    </source>
</evidence>
<dbReference type="PROSITE" id="PS51019">
    <property type="entry name" value="REELIN"/>
    <property type="match status" value="1"/>
</dbReference>
<dbReference type="Proteomes" id="UP001347796">
    <property type="component" value="Unassembled WGS sequence"/>
</dbReference>
<keyword evidence="6 10" id="KW-0732">Signal</keyword>
<comment type="similarity">
    <text evidence="2">Belongs to the insect defense protein family.</text>
</comment>
<dbReference type="CDD" id="cd08544">
    <property type="entry name" value="Reeler"/>
    <property type="match status" value="1"/>
</dbReference>
<dbReference type="GO" id="GO:0005576">
    <property type="term" value="C:extracellular region"/>
    <property type="evidence" value="ECO:0007669"/>
    <property type="project" value="UniProtKB-SubCell"/>
</dbReference>
<evidence type="ECO:0000256" key="7">
    <source>
        <dbReference type="ARBA" id="ARBA00022859"/>
    </source>
</evidence>
<evidence type="ECO:0000256" key="3">
    <source>
        <dbReference type="ARBA" id="ARBA00022525"/>
    </source>
</evidence>
<evidence type="ECO:0000256" key="1">
    <source>
        <dbReference type="ARBA" id="ARBA00004613"/>
    </source>
</evidence>
<feature type="signal peptide" evidence="10">
    <location>
        <begin position="1"/>
        <end position="20"/>
    </location>
</feature>
<evidence type="ECO:0000259" key="11">
    <source>
        <dbReference type="PROSITE" id="PS51019"/>
    </source>
</evidence>
<comment type="caution">
    <text evidence="12">The sequence shown here is derived from an EMBL/GenBank/DDBJ whole genome shotgun (WGS) entry which is preliminary data.</text>
</comment>
<keyword evidence="3" id="KW-0964">Secreted</keyword>
<dbReference type="EMBL" id="JAZGQO010000021">
    <property type="protein sequence ID" value="KAK6166864.1"/>
    <property type="molecule type" value="Genomic_DNA"/>
</dbReference>
<feature type="region of interest" description="Disordered" evidence="9">
    <location>
        <begin position="160"/>
        <end position="315"/>
    </location>
</feature>
<keyword evidence="4" id="KW-0929">Antimicrobial</keyword>
<accession>A0AAN8IYQ8</accession>
<proteinExistence type="inferred from homology"/>
<dbReference type="InterPro" id="IPR051237">
    <property type="entry name" value="Ferric-chelate_Red/DefProt"/>
</dbReference>
<keyword evidence="13" id="KW-1185">Reference proteome</keyword>
<dbReference type="Gene3D" id="2.60.40.4060">
    <property type="entry name" value="Reeler domain"/>
    <property type="match status" value="1"/>
</dbReference>
<evidence type="ECO:0000313" key="12">
    <source>
        <dbReference type="EMBL" id="KAK6166864.1"/>
    </source>
</evidence>
<evidence type="ECO:0000256" key="5">
    <source>
        <dbReference type="ARBA" id="ARBA00022588"/>
    </source>
</evidence>
<feature type="compositionally biased region" description="Low complexity" evidence="9">
    <location>
        <begin position="172"/>
        <end position="240"/>
    </location>
</feature>
<evidence type="ECO:0000256" key="6">
    <source>
        <dbReference type="ARBA" id="ARBA00022729"/>
    </source>
</evidence>
<feature type="compositionally biased region" description="Low complexity" evidence="9">
    <location>
        <begin position="277"/>
        <end position="315"/>
    </location>
</feature>
<protein>
    <recommendedName>
        <fullName evidence="11">Reelin domain-containing protein</fullName>
    </recommendedName>
</protein>
<feature type="compositionally biased region" description="Low complexity" evidence="9">
    <location>
        <begin position="254"/>
        <end position="270"/>
    </location>
</feature>
<name>A0AAN8IYQ8_PATCE</name>
<dbReference type="InterPro" id="IPR042307">
    <property type="entry name" value="Reeler_sf"/>
</dbReference>
<dbReference type="AlphaFoldDB" id="A0AAN8IYQ8"/>
<feature type="domain" description="Reelin" evidence="11">
    <location>
        <begin position="15"/>
        <end position="181"/>
    </location>
</feature>
<keyword evidence="5" id="KW-0399">Innate immunity</keyword>
<dbReference type="GO" id="GO:0042742">
    <property type="term" value="P:defense response to bacterium"/>
    <property type="evidence" value="ECO:0007669"/>
    <property type="project" value="UniProtKB-KW"/>
</dbReference>
<gene>
    <name evidence="12" type="ORF">SNE40_023475</name>
</gene>
<evidence type="ECO:0000256" key="10">
    <source>
        <dbReference type="SAM" id="SignalP"/>
    </source>
</evidence>
<feature type="compositionally biased region" description="Polar residues" evidence="9">
    <location>
        <begin position="241"/>
        <end position="253"/>
    </location>
</feature>
<dbReference type="PANTHER" id="PTHR45828:SF9">
    <property type="entry name" value="CELL WALL INTEGRITY AND STRESS RESPONSE COMPONENT 4-LIKE-RELATED"/>
    <property type="match status" value="1"/>
</dbReference>
<dbReference type="GO" id="GO:0045087">
    <property type="term" value="P:innate immune response"/>
    <property type="evidence" value="ECO:0007669"/>
    <property type="project" value="UniProtKB-KW"/>
</dbReference>
<comment type="subcellular location">
    <subcellularLocation>
        <location evidence="1">Secreted</location>
    </subcellularLocation>
</comment>
<reference evidence="12 13" key="1">
    <citation type="submission" date="2024-01" db="EMBL/GenBank/DDBJ databases">
        <title>The genome of the rayed Mediterranean limpet Patella caerulea (Linnaeus, 1758).</title>
        <authorList>
            <person name="Anh-Thu Weber A."/>
            <person name="Halstead-Nussloch G."/>
        </authorList>
    </citation>
    <scope>NUCLEOTIDE SEQUENCE [LARGE SCALE GENOMIC DNA]</scope>
    <source>
        <strain evidence="12">AATW-2023a</strain>
        <tissue evidence="12">Whole specimen</tissue>
    </source>
</reference>
<feature type="region of interest" description="Disordered" evidence="9">
    <location>
        <begin position="330"/>
        <end position="370"/>
    </location>
</feature>
<dbReference type="InterPro" id="IPR002861">
    <property type="entry name" value="Reeler_dom"/>
</dbReference>
<feature type="chain" id="PRO_5042881456" description="Reelin domain-containing protein" evidence="10">
    <location>
        <begin position="21"/>
        <end position="392"/>
    </location>
</feature>
<dbReference type="GO" id="GO:0016020">
    <property type="term" value="C:membrane"/>
    <property type="evidence" value="ECO:0007669"/>
    <property type="project" value="TreeGrafter"/>
</dbReference>
<evidence type="ECO:0000256" key="8">
    <source>
        <dbReference type="ARBA" id="ARBA00023022"/>
    </source>
</evidence>
<evidence type="ECO:0000256" key="4">
    <source>
        <dbReference type="ARBA" id="ARBA00022529"/>
    </source>
</evidence>
<feature type="compositionally biased region" description="Polar residues" evidence="9">
    <location>
        <begin position="339"/>
        <end position="353"/>
    </location>
</feature>
<dbReference type="PANTHER" id="PTHR45828">
    <property type="entry name" value="CYTOCHROME B561/FERRIC REDUCTASE TRANSMEMBRANE"/>
    <property type="match status" value="1"/>
</dbReference>